<organism evidence="1 2">
    <name type="scientific">Amycolatopsis viridis</name>
    <dbReference type="NCBI Taxonomy" id="185678"/>
    <lineage>
        <taxon>Bacteria</taxon>
        <taxon>Bacillati</taxon>
        <taxon>Actinomycetota</taxon>
        <taxon>Actinomycetes</taxon>
        <taxon>Pseudonocardiales</taxon>
        <taxon>Pseudonocardiaceae</taxon>
        <taxon>Amycolatopsis</taxon>
    </lineage>
</organism>
<evidence type="ECO:0000313" key="2">
    <source>
        <dbReference type="Proteomes" id="UP000754495"/>
    </source>
</evidence>
<dbReference type="Proteomes" id="UP000754495">
    <property type="component" value="Unassembled WGS sequence"/>
</dbReference>
<comment type="caution">
    <text evidence="1">The sequence shown here is derived from an EMBL/GenBank/DDBJ whole genome shotgun (WGS) entry which is preliminary data.</text>
</comment>
<evidence type="ECO:0000313" key="1">
    <source>
        <dbReference type="EMBL" id="NIH78253.1"/>
    </source>
</evidence>
<protein>
    <submittedName>
        <fullName evidence="1">Uncharacterized protein</fullName>
    </submittedName>
</protein>
<accession>A0ABX0SNY1</accession>
<dbReference type="EMBL" id="JAANOU010000001">
    <property type="protein sequence ID" value="NIH78253.1"/>
    <property type="molecule type" value="Genomic_DNA"/>
</dbReference>
<proteinExistence type="predicted"/>
<gene>
    <name evidence="1" type="ORF">FHX46_000783</name>
</gene>
<reference evidence="1 2" key="1">
    <citation type="submission" date="2020-03" db="EMBL/GenBank/DDBJ databases">
        <title>Sequencing the genomes of 1000 actinobacteria strains.</title>
        <authorList>
            <person name="Klenk H.-P."/>
        </authorList>
    </citation>
    <scope>NUCLEOTIDE SEQUENCE [LARGE SCALE GENOMIC DNA]</scope>
    <source>
        <strain evidence="1 2">DSM 45668</strain>
    </source>
</reference>
<sequence>MRFAPAEIWELPTGHDGMITLPAELSELLLKLT</sequence>
<keyword evidence="2" id="KW-1185">Reference proteome</keyword>
<name>A0ABX0SNY1_9PSEU</name>